<reference evidence="1 2" key="1">
    <citation type="submission" date="2019-10" db="EMBL/GenBank/DDBJ databases">
        <title>Whole genome shotgun sequence of Acrocarpospora macrocephala NBRC 16266.</title>
        <authorList>
            <person name="Ichikawa N."/>
            <person name="Kimura A."/>
            <person name="Kitahashi Y."/>
            <person name="Komaki H."/>
            <person name="Oguchi A."/>
        </authorList>
    </citation>
    <scope>NUCLEOTIDE SEQUENCE [LARGE SCALE GENOMIC DNA]</scope>
    <source>
        <strain evidence="1 2">NBRC 16266</strain>
    </source>
</reference>
<name>A0A5M3WMD3_9ACTN</name>
<dbReference type="RefSeq" id="WP_155353184.1">
    <property type="nucleotide sequence ID" value="NZ_BAAAHL010000012.1"/>
</dbReference>
<dbReference type="Proteomes" id="UP000331127">
    <property type="component" value="Unassembled WGS sequence"/>
</dbReference>
<dbReference type="EMBL" id="BLAE01000006">
    <property type="protein sequence ID" value="GES07478.1"/>
    <property type="molecule type" value="Genomic_DNA"/>
</dbReference>
<proteinExistence type="predicted"/>
<keyword evidence="2" id="KW-1185">Reference proteome</keyword>
<evidence type="ECO:0000313" key="2">
    <source>
        <dbReference type="Proteomes" id="UP000331127"/>
    </source>
</evidence>
<organism evidence="1 2">
    <name type="scientific">Acrocarpospora macrocephala</name>
    <dbReference type="NCBI Taxonomy" id="150177"/>
    <lineage>
        <taxon>Bacteria</taxon>
        <taxon>Bacillati</taxon>
        <taxon>Actinomycetota</taxon>
        <taxon>Actinomycetes</taxon>
        <taxon>Streptosporangiales</taxon>
        <taxon>Streptosporangiaceae</taxon>
        <taxon>Acrocarpospora</taxon>
    </lineage>
</organism>
<comment type="caution">
    <text evidence="1">The sequence shown here is derived from an EMBL/GenBank/DDBJ whole genome shotgun (WGS) entry which is preliminary data.</text>
</comment>
<gene>
    <name evidence="1" type="ORF">Amac_010730</name>
</gene>
<sequence>MALPEITSPAEGHLDELLIRVAQMQTLNVEADDIVTDLAEDLDACDLADARREVSVIAHALRNLTRIGEAHDAKLREGGDD</sequence>
<accession>A0A5M3WMD3</accession>
<evidence type="ECO:0000313" key="1">
    <source>
        <dbReference type="EMBL" id="GES07478.1"/>
    </source>
</evidence>
<protein>
    <submittedName>
        <fullName evidence="1">Uncharacterized protein</fullName>
    </submittedName>
</protein>
<dbReference type="AlphaFoldDB" id="A0A5M3WMD3"/>